<evidence type="ECO:0000313" key="6">
    <source>
        <dbReference type="Proteomes" id="UP000016934"/>
    </source>
</evidence>
<dbReference type="InterPro" id="IPR038765">
    <property type="entry name" value="Papain-like_cys_pep_sf"/>
</dbReference>
<feature type="region of interest" description="Disordered" evidence="2">
    <location>
        <begin position="1"/>
        <end position="27"/>
    </location>
</feature>
<feature type="region of interest" description="Disordered" evidence="2">
    <location>
        <begin position="132"/>
        <end position="193"/>
    </location>
</feature>
<dbReference type="InterPro" id="IPR050185">
    <property type="entry name" value="Ub_carboxyl-term_hydrolase"/>
</dbReference>
<feature type="domain" description="USP" evidence="4">
    <location>
        <begin position="678"/>
        <end position="1052"/>
    </location>
</feature>
<feature type="domain" description="Rhodanese" evidence="3">
    <location>
        <begin position="384"/>
        <end position="514"/>
    </location>
</feature>
<reference evidence="5 6" key="1">
    <citation type="journal article" date="2012" name="PLoS Pathog.">
        <title>Diverse lifestyles and strategies of plant pathogenesis encoded in the genomes of eighteen Dothideomycetes fungi.</title>
        <authorList>
            <person name="Ohm R.A."/>
            <person name="Feau N."/>
            <person name="Henrissat B."/>
            <person name="Schoch C.L."/>
            <person name="Horwitz B.A."/>
            <person name="Barry K.W."/>
            <person name="Condon B.J."/>
            <person name="Copeland A.C."/>
            <person name="Dhillon B."/>
            <person name="Glaser F."/>
            <person name="Hesse C.N."/>
            <person name="Kosti I."/>
            <person name="LaButti K."/>
            <person name="Lindquist E.A."/>
            <person name="Lucas S."/>
            <person name="Salamov A.A."/>
            <person name="Bradshaw R.E."/>
            <person name="Ciuffetti L."/>
            <person name="Hamelin R.C."/>
            <person name="Kema G.H.J."/>
            <person name="Lawrence C."/>
            <person name="Scott J.A."/>
            <person name="Spatafora J.W."/>
            <person name="Turgeon B.G."/>
            <person name="de Wit P.J.G.M."/>
            <person name="Zhong S."/>
            <person name="Goodwin S.B."/>
            <person name="Grigoriev I.V."/>
        </authorList>
    </citation>
    <scope>NUCLEOTIDE SEQUENCE [LARGE SCALE GENOMIC DNA]</scope>
    <source>
        <strain evidence="6">ND90Pr / ATCC 201652</strain>
    </source>
</reference>
<dbReference type="eggNOG" id="KOG1868">
    <property type="taxonomic scope" value="Eukaryota"/>
</dbReference>
<dbReference type="Proteomes" id="UP000016934">
    <property type="component" value="Unassembled WGS sequence"/>
</dbReference>
<evidence type="ECO:0000256" key="1">
    <source>
        <dbReference type="ARBA" id="ARBA00009085"/>
    </source>
</evidence>
<accession>M2SPX3</accession>
<dbReference type="KEGG" id="bsc:COCSADRAFT_90126"/>
<dbReference type="Gene3D" id="3.40.250.10">
    <property type="entry name" value="Rhodanese-like domain"/>
    <property type="match status" value="1"/>
</dbReference>
<feature type="region of interest" description="Disordered" evidence="2">
    <location>
        <begin position="343"/>
        <end position="364"/>
    </location>
</feature>
<dbReference type="Gene3D" id="3.90.70.10">
    <property type="entry name" value="Cysteine proteinases"/>
    <property type="match status" value="1"/>
</dbReference>
<feature type="compositionally biased region" description="Polar residues" evidence="2">
    <location>
        <begin position="296"/>
        <end position="321"/>
    </location>
</feature>
<feature type="region of interest" description="Disordered" evidence="2">
    <location>
        <begin position="234"/>
        <end position="330"/>
    </location>
</feature>
<dbReference type="InterPro" id="IPR001394">
    <property type="entry name" value="Peptidase_C19_UCH"/>
</dbReference>
<dbReference type="SUPFAM" id="SSF54001">
    <property type="entry name" value="Cysteine proteinases"/>
    <property type="match status" value="1"/>
</dbReference>
<evidence type="ECO:0000259" key="4">
    <source>
        <dbReference type="PROSITE" id="PS50235"/>
    </source>
</evidence>
<feature type="compositionally biased region" description="Polar residues" evidence="2">
    <location>
        <begin position="234"/>
        <end position="243"/>
    </location>
</feature>
<dbReference type="GO" id="GO:0004843">
    <property type="term" value="F:cysteine-type deubiquitinase activity"/>
    <property type="evidence" value="ECO:0007669"/>
    <property type="project" value="InterPro"/>
</dbReference>
<dbReference type="STRING" id="665912.M2SPX3"/>
<dbReference type="InterPro" id="IPR036873">
    <property type="entry name" value="Rhodanese-like_dom_sf"/>
</dbReference>
<dbReference type="EMBL" id="KB445643">
    <property type="protein sequence ID" value="EMD64360.1"/>
    <property type="molecule type" value="Genomic_DNA"/>
</dbReference>
<protein>
    <recommendedName>
        <fullName evidence="7">USP domain-containing protein</fullName>
    </recommendedName>
</protein>
<sequence length="1059" mass="119483">MNGYPNGADASRNGHGQADSRGSGGYPPIAEIIASATDTAESLRNHSIRNLLERARTHFNSAKTMLNNRIPAGAYWEYMVAYQIIVDLIPSHRDYYDKISNSRSQAHRDFNDLMRDIKSSEERFMRIKDIIKNDNKRHGGHHRAASLPTGPSPHSRSGSVTPRKDDELMLPEVPTNLPNGRASPAAPLDSSYRKPMVHPKPQTLHGRAIHQSAASVNSINDLTQRFANLRRSPIDTSARSSPDLSVKMPSPADFTTTNRVMGPRGMPMTPMSMPQPPPKLPLDTQFAASLPKEPSPTYSPARNISGPSSINPPRSTPRSMNGTGGRNNLLAASSASSYAPNANGVPDSYFPSQQNLRTAPERTRSVSKPVELEIDASMLYDYYRMYNVLTIDVRNRTDYDAGHIYVRNIMCIEPLTLRDGDSAEQLLDRLIISPDEEQTMFDRRNDFDVVVYYDESTENIEFMQKPNRSEKETALKRLFDTLHEFNAEKPLKRPPVLLKGGLDAWVDLVGPQALKMSTTAALVAAGPARARAVRRSPAATHIAKNNQRRSRREYVPMDQEEEQAWLEEARKGRADVEVPPTEGEGEEDESNAPFYRSTEEFLRRYPDVEAEQSMMYPPKPQFTNQYVAPAIPVAPSRPPPSVPRVGYSGVHERQDVQPTRNNVYNSQPQFSNLRLHRTGLLNFGVTCYMNSVVQCLSGHLLLSDLFLTGRYQRDLQRDNWKGTKGILPEAYATLLSNLYKGDVSSVRPSTFRRICGHFNSQWGIDEQQDAKEFLEFVLDYMHEDMNLTWNKPPLKPLTDQEELTRERFPRQYSAMIEWRRYQHRDMSVIGGLFAGQHASQLTCQTCGVTSTTYEAFWSISVEIPREGQCDLRQCLESYCAPEHLAGDELWRCPRCKKDREAVKKITITRAPDTLVIHFKRFSASRTETARKVRTPVHFPLQRLDIGPFVEPPMTPEQEAFVAQKARDGPAQLAGVKADPTMNGPYVYNAYAVIWHIGATLGSGHYIAFVKDKSRGCWRSFNDDKIQDFDPGNLPANSRLQNEKAYIVFYERERVAGGAF</sequence>
<dbReference type="RefSeq" id="XP_007700172.1">
    <property type="nucleotide sequence ID" value="XM_007701982.1"/>
</dbReference>
<feature type="region of interest" description="Disordered" evidence="2">
    <location>
        <begin position="570"/>
        <end position="592"/>
    </location>
</feature>
<reference evidence="6" key="2">
    <citation type="journal article" date="2013" name="PLoS Genet.">
        <title>Comparative genome structure, secondary metabolite, and effector coding capacity across Cochliobolus pathogens.</title>
        <authorList>
            <person name="Condon B.J."/>
            <person name="Leng Y."/>
            <person name="Wu D."/>
            <person name="Bushley K.E."/>
            <person name="Ohm R.A."/>
            <person name="Otillar R."/>
            <person name="Martin J."/>
            <person name="Schackwitz W."/>
            <person name="Grimwood J."/>
            <person name="MohdZainudin N."/>
            <person name="Xue C."/>
            <person name="Wang R."/>
            <person name="Manning V.A."/>
            <person name="Dhillon B."/>
            <person name="Tu Z.J."/>
            <person name="Steffenson B.J."/>
            <person name="Salamov A."/>
            <person name="Sun H."/>
            <person name="Lowry S."/>
            <person name="LaButti K."/>
            <person name="Han J."/>
            <person name="Copeland A."/>
            <person name="Lindquist E."/>
            <person name="Barry K."/>
            <person name="Schmutz J."/>
            <person name="Baker S.E."/>
            <person name="Ciuffetti L.M."/>
            <person name="Grigoriev I.V."/>
            <person name="Zhong S."/>
            <person name="Turgeon B.G."/>
        </authorList>
    </citation>
    <scope>NUCLEOTIDE SEQUENCE [LARGE SCALE GENOMIC DNA]</scope>
    <source>
        <strain evidence="6">ND90Pr / ATCC 201652</strain>
    </source>
</reference>
<dbReference type="OMA" id="PFVHTYE"/>
<evidence type="ECO:0000313" key="5">
    <source>
        <dbReference type="EMBL" id="EMD64360.1"/>
    </source>
</evidence>
<keyword evidence="6" id="KW-1185">Reference proteome</keyword>
<dbReference type="OrthoDB" id="292964at2759"/>
<dbReference type="PANTHER" id="PTHR21646:SF23">
    <property type="entry name" value="UBIQUITIN CARBOXYL-TERMINAL HYDROLASE USP2"/>
    <property type="match status" value="1"/>
</dbReference>
<dbReference type="GeneID" id="19141336"/>
<dbReference type="AlphaFoldDB" id="M2SPX3"/>
<proteinExistence type="inferred from homology"/>
<dbReference type="PROSITE" id="PS50235">
    <property type="entry name" value="USP_3"/>
    <property type="match status" value="1"/>
</dbReference>
<name>M2SPX3_COCSN</name>
<comment type="similarity">
    <text evidence="1">Belongs to the peptidase C19 family.</text>
</comment>
<evidence type="ECO:0008006" key="7">
    <source>
        <dbReference type="Google" id="ProtNLM"/>
    </source>
</evidence>
<gene>
    <name evidence="5" type="ORF">COCSADRAFT_90126</name>
</gene>
<dbReference type="InterPro" id="IPR001763">
    <property type="entry name" value="Rhodanese-like_dom"/>
</dbReference>
<dbReference type="PROSITE" id="PS50206">
    <property type="entry name" value="RHODANESE_3"/>
    <property type="match status" value="1"/>
</dbReference>
<dbReference type="GO" id="GO:0016579">
    <property type="term" value="P:protein deubiquitination"/>
    <property type="evidence" value="ECO:0007669"/>
    <property type="project" value="InterPro"/>
</dbReference>
<dbReference type="PANTHER" id="PTHR21646">
    <property type="entry name" value="UBIQUITIN CARBOXYL-TERMINAL HYDROLASE"/>
    <property type="match status" value="1"/>
</dbReference>
<dbReference type="InterPro" id="IPR028889">
    <property type="entry name" value="USP"/>
</dbReference>
<dbReference type="HOGENOM" id="CLU_005922_0_0_1"/>
<dbReference type="CDD" id="cd02674">
    <property type="entry name" value="Peptidase_C19R"/>
    <property type="match status" value="1"/>
</dbReference>
<evidence type="ECO:0000259" key="3">
    <source>
        <dbReference type="PROSITE" id="PS50206"/>
    </source>
</evidence>
<dbReference type="FunFam" id="3.90.70.10:FF:000125">
    <property type="entry name" value="Ubiquitin C-terminal hydrolase, putative"/>
    <property type="match status" value="1"/>
</dbReference>
<evidence type="ECO:0000256" key="2">
    <source>
        <dbReference type="SAM" id="MobiDB-lite"/>
    </source>
</evidence>
<dbReference type="Pfam" id="PF00443">
    <property type="entry name" value="UCH"/>
    <property type="match status" value="1"/>
</dbReference>
<organism evidence="5 6">
    <name type="scientific">Cochliobolus sativus (strain ND90Pr / ATCC 201652)</name>
    <name type="common">Common root rot and spot blotch fungus</name>
    <name type="synonym">Bipolaris sorokiniana</name>
    <dbReference type="NCBI Taxonomy" id="665912"/>
    <lineage>
        <taxon>Eukaryota</taxon>
        <taxon>Fungi</taxon>
        <taxon>Dikarya</taxon>
        <taxon>Ascomycota</taxon>
        <taxon>Pezizomycotina</taxon>
        <taxon>Dothideomycetes</taxon>
        <taxon>Pleosporomycetidae</taxon>
        <taxon>Pleosporales</taxon>
        <taxon>Pleosporineae</taxon>
        <taxon>Pleosporaceae</taxon>
        <taxon>Bipolaris</taxon>
    </lineage>
</organism>
<dbReference type="SUPFAM" id="SSF52821">
    <property type="entry name" value="Rhodanese/Cell cycle control phosphatase"/>
    <property type="match status" value="1"/>
</dbReference>